<evidence type="ECO:0000256" key="3">
    <source>
        <dbReference type="ARBA" id="ARBA00023157"/>
    </source>
</evidence>
<reference evidence="8 9" key="1">
    <citation type="submission" date="2019-02" db="EMBL/GenBank/DDBJ databases">
        <title>Pedobacter sp. RP-1-14 sp. nov., isolated from Arctic soil.</title>
        <authorList>
            <person name="Dahal R.H."/>
        </authorList>
    </citation>
    <scope>NUCLEOTIDE SEQUENCE [LARGE SCALE GENOMIC DNA]</scope>
    <source>
        <strain evidence="8 9">RP-1-14</strain>
    </source>
</reference>
<dbReference type="InterPro" id="IPR000866">
    <property type="entry name" value="AhpC/TSA"/>
</dbReference>
<dbReference type="PROSITE" id="PS51352">
    <property type="entry name" value="THIOREDOXIN_2"/>
    <property type="match status" value="1"/>
</dbReference>
<comment type="caution">
    <text evidence="8">The sequence shown here is derived from an EMBL/GenBank/DDBJ whole genome shotgun (WGS) entry which is preliminary data.</text>
</comment>
<dbReference type="SUPFAM" id="SSF52833">
    <property type="entry name" value="Thioredoxin-like"/>
    <property type="match status" value="1"/>
</dbReference>
<dbReference type="GO" id="GO:0017004">
    <property type="term" value="P:cytochrome complex assembly"/>
    <property type="evidence" value="ECO:0007669"/>
    <property type="project" value="UniProtKB-KW"/>
</dbReference>
<evidence type="ECO:0000313" key="8">
    <source>
        <dbReference type="EMBL" id="TCD02918.1"/>
    </source>
</evidence>
<gene>
    <name evidence="8" type="ORF">EZ437_02740</name>
</gene>
<protein>
    <submittedName>
        <fullName evidence="8">AhpC/TSA family protein</fullName>
    </submittedName>
</protein>
<dbReference type="Gene3D" id="3.40.30.10">
    <property type="entry name" value="Glutaredoxin"/>
    <property type="match status" value="1"/>
</dbReference>
<organism evidence="8 9">
    <name type="scientific">Pedobacter psychroterrae</name>
    <dbReference type="NCBI Taxonomy" id="2530453"/>
    <lineage>
        <taxon>Bacteria</taxon>
        <taxon>Pseudomonadati</taxon>
        <taxon>Bacteroidota</taxon>
        <taxon>Sphingobacteriia</taxon>
        <taxon>Sphingobacteriales</taxon>
        <taxon>Sphingobacteriaceae</taxon>
        <taxon>Pedobacter</taxon>
    </lineage>
</organism>
<dbReference type="EMBL" id="SJSL01000001">
    <property type="protein sequence ID" value="TCD02918.1"/>
    <property type="molecule type" value="Genomic_DNA"/>
</dbReference>
<dbReference type="InterPro" id="IPR017937">
    <property type="entry name" value="Thioredoxin_CS"/>
</dbReference>
<dbReference type="RefSeq" id="WP_131593014.1">
    <property type="nucleotide sequence ID" value="NZ_SJSL01000001.1"/>
</dbReference>
<dbReference type="Pfam" id="PF14289">
    <property type="entry name" value="DUF4369"/>
    <property type="match status" value="1"/>
</dbReference>
<dbReference type="AlphaFoldDB" id="A0A4R0NS60"/>
<keyword evidence="4" id="KW-0676">Redox-active center</keyword>
<name>A0A4R0NS60_9SPHI</name>
<evidence type="ECO:0000256" key="1">
    <source>
        <dbReference type="ARBA" id="ARBA00004196"/>
    </source>
</evidence>
<dbReference type="PROSITE" id="PS00194">
    <property type="entry name" value="THIOREDOXIN_1"/>
    <property type="match status" value="1"/>
</dbReference>
<dbReference type="GO" id="GO:0030313">
    <property type="term" value="C:cell envelope"/>
    <property type="evidence" value="ECO:0007669"/>
    <property type="project" value="UniProtKB-SubCell"/>
</dbReference>
<dbReference type="PANTHER" id="PTHR42852">
    <property type="entry name" value="THIOL:DISULFIDE INTERCHANGE PROTEIN DSBE"/>
    <property type="match status" value="1"/>
</dbReference>
<accession>A0A4R0NS60</accession>
<comment type="subcellular location">
    <subcellularLocation>
        <location evidence="1">Cell envelope</location>
    </subcellularLocation>
</comment>
<evidence type="ECO:0000259" key="7">
    <source>
        <dbReference type="PROSITE" id="PS51352"/>
    </source>
</evidence>
<evidence type="ECO:0000256" key="2">
    <source>
        <dbReference type="ARBA" id="ARBA00022748"/>
    </source>
</evidence>
<keyword evidence="5" id="KW-0175">Coiled coil</keyword>
<keyword evidence="6" id="KW-0732">Signal</keyword>
<feature type="coiled-coil region" evidence="5">
    <location>
        <begin position="125"/>
        <end position="180"/>
    </location>
</feature>
<dbReference type="Pfam" id="PF00578">
    <property type="entry name" value="AhpC-TSA"/>
    <property type="match status" value="1"/>
</dbReference>
<evidence type="ECO:0000256" key="6">
    <source>
        <dbReference type="SAM" id="SignalP"/>
    </source>
</evidence>
<dbReference type="GO" id="GO:0016209">
    <property type="term" value="F:antioxidant activity"/>
    <property type="evidence" value="ECO:0007669"/>
    <property type="project" value="InterPro"/>
</dbReference>
<keyword evidence="9" id="KW-1185">Reference proteome</keyword>
<evidence type="ECO:0000256" key="4">
    <source>
        <dbReference type="ARBA" id="ARBA00023284"/>
    </source>
</evidence>
<dbReference type="GO" id="GO:0016491">
    <property type="term" value="F:oxidoreductase activity"/>
    <property type="evidence" value="ECO:0007669"/>
    <property type="project" value="InterPro"/>
</dbReference>
<dbReference type="InterPro" id="IPR036249">
    <property type="entry name" value="Thioredoxin-like_sf"/>
</dbReference>
<evidence type="ECO:0000256" key="5">
    <source>
        <dbReference type="SAM" id="Coils"/>
    </source>
</evidence>
<feature type="signal peptide" evidence="6">
    <location>
        <begin position="1"/>
        <end position="18"/>
    </location>
</feature>
<keyword evidence="2" id="KW-0201">Cytochrome c-type biogenesis</keyword>
<sequence length="377" mass="42295">MKKILLLALAFTPIWAWSQRNNFTIAGKVEHLTTTAKAYLKYDAGGKTIVDSVLFEGNAFVFKGSIKDPAKAEIMVDHKGLGMKKLSSDNVDILSFYLNKEHITLTAKDSIKNATITGSKINEQHQQYSALLRKSENDIAMLNTEFDASDENKRKDQIFLNQLQSRYDKLQEERKTLQYAFINRNNDSYVSLLALIEIAGTDMDVTKIEPVYKTLSSRLQGTPTSQEFLKSIDVARATNIGAIAPSFTQNDVNDRPVKLTDFRGKYVLLDFWASWCGPCRTENPNIVKAFNAFKDKNFTVLGISLDQPGKKALWLQAIEKDGLTWSHISDLKAWDNAVAKLYGIQSIPQNYLIDPSGKIIAKNLSGEELTKKLASLL</sequence>
<dbReference type="CDD" id="cd02966">
    <property type="entry name" value="TlpA_like_family"/>
    <property type="match status" value="1"/>
</dbReference>
<dbReference type="PANTHER" id="PTHR42852:SF6">
    <property type="entry name" value="THIOL:DISULFIDE INTERCHANGE PROTEIN DSBE"/>
    <property type="match status" value="1"/>
</dbReference>
<proteinExistence type="predicted"/>
<feature type="chain" id="PRO_5020261851" evidence="6">
    <location>
        <begin position="19"/>
        <end position="377"/>
    </location>
</feature>
<dbReference type="InterPro" id="IPR025380">
    <property type="entry name" value="DUF4369"/>
</dbReference>
<dbReference type="Proteomes" id="UP000293347">
    <property type="component" value="Unassembled WGS sequence"/>
</dbReference>
<dbReference type="OrthoDB" id="750178at2"/>
<evidence type="ECO:0000313" key="9">
    <source>
        <dbReference type="Proteomes" id="UP000293347"/>
    </source>
</evidence>
<dbReference type="InterPro" id="IPR050553">
    <property type="entry name" value="Thioredoxin_ResA/DsbE_sf"/>
</dbReference>
<feature type="domain" description="Thioredoxin" evidence="7">
    <location>
        <begin position="238"/>
        <end position="377"/>
    </location>
</feature>
<keyword evidence="3" id="KW-1015">Disulfide bond</keyword>
<dbReference type="InterPro" id="IPR013766">
    <property type="entry name" value="Thioredoxin_domain"/>
</dbReference>